<evidence type="ECO:0000256" key="2">
    <source>
        <dbReference type="ARBA" id="ARBA00022803"/>
    </source>
</evidence>
<feature type="chain" id="PRO_5030635960" evidence="4">
    <location>
        <begin position="28"/>
        <end position="400"/>
    </location>
</feature>
<feature type="signal peptide" evidence="4">
    <location>
        <begin position="1"/>
        <end position="27"/>
    </location>
</feature>
<dbReference type="Pfam" id="PF07719">
    <property type="entry name" value="TPR_2"/>
    <property type="match status" value="1"/>
</dbReference>
<proteinExistence type="predicted"/>
<dbReference type="Gene3D" id="1.25.40.10">
    <property type="entry name" value="Tetratricopeptide repeat domain"/>
    <property type="match status" value="2"/>
</dbReference>
<dbReference type="SUPFAM" id="SSF49464">
    <property type="entry name" value="Carboxypeptidase regulatory domain-like"/>
    <property type="match status" value="1"/>
</dbReference>
<dbReference type="EMBL" id="JACHIO010000018">
    <property type="protein sequence ID" value="MBB5065605.1"/>
    <property type="molecule type" value="Genomic_DNA"/>
</dbReference>
<comment type="caution">
    <text evidence="5">The sequence shown here is derived from an EMBL/GenBank/DDBJ whole genome shotgun (WGS) entry which is preliminary data.</text>
</comment>
<sequence>MAKSRMMVFQAAVLASATLFGTGVGIAQQAAAPASVHGHLNDPAGMPLKNVTVQFTKDHSGDLKNRKWVYKFTGDDNGDYKGTGIEPGDYFVDIIQADKNLDFVESSKFVAGEDKTLNFDLSRKEYIDKMSDADKAALAEYKKHAGEAMEANKVIGNLNATLKTVRADLAAAAGPKYDDVSKDVTSMKQAVDSKPDEGLLWITYGDTLVAQGDHLAKDDRAAGKPPTSDDDVVKNYTMAADSFKKGADLMAASKKPSPTDQAIAYNSMGNSLAKAGKIPEAQAAYENAVKLDPAKGGMYYGNEAAVLFNTNQMEAALAAANKAIAADPTRPDPYFIKGQALIGNATVDPKTQKPVAPPGCIEAYQKYLELAPDGRSAPTVKEILAGFDVKIDTKYKAGKK</sequence>
<dbReference type="InterPro" id="IPR008969">
    <property type="entry name" value="CarboxyPept-like_regulatory"/>
</dbReference>
<keyword evidence="1" id="KW-0677">Repeat</keyword>
<keyword evidence="4" id="KW-0732">Signal</keyword>
<dbReference type="RefSeq" id="WP_184258450.1">
    <property type="nucleotide sequence ID" value="NZ_JACHIO010000018.1"/>
</dbReference>
<dbReference type="Proteomes" id="UP000584867">
    <property type="component" value="Unassembled WGS sequence"/>
</dbReference>
<keyword evidence="2 3" id="KW-0802">TPR repeat</keyword>
<gene>
    <name evidence="5" type="ORF">HDF15_003974</name>
</gene>
<dbReference type="Gene3D" id="2.60.40.10">
    <property type="entry name" value="Immunoglobulins"/>
    <property type="match status" value="1"/>
</dbReference>
<dbReference type="InterPro" id="IPR013105">
    <property type="entry name" value="TPR_2"/>
</dbReference>
<evidence type="ECO:0000256" key="1">
    <source>
        <dbReference type="ARBA" id="ARBA00022737"/>
    </source>
</evidence>
<protein>
    <submittedName>
        <fullName evidence="5">Tetratricopeptide (TPR) repeat protein</fullName>
    </submittedName>
</protein>
<dbReference type="InterPro" id="IPR011990">
    <property type="entry name" value="TPR-like_helical_dom_sf"/>
</dbReference>
<reference evidence="5 6" key="1">
    <citation type="submission" date="2020-08" db="EMBL/GenBank/DDBJ databases">
        <title>Genomic Encyclopedia of Type Strains, Phase IV (KMG-V): Genome sequencing to study the core and pangenomes of soil and plant-associated prokaryotes.</title>
        <authorList>
            <person name="Whitman W."/>
        </authorList>
    </citation>
    <scope>NUCLEOTIDE SEQUENCE [LARGE SCALE GENOMIC DNA]</scope>
    <source>
        <strain evidence="5 6">X5P3</strain>
    </source>
</reference>
<evidence type="ECO:0000313" key="5">
    <source>
        <dbReference type="EMBL" id="MBB5065605.1"/>
    </source>
</evidence>
<dbReference type="InterPro" id="IPR019734">
    <property type="entry name" value="TPR_rpt"/>
</dbReference>
<accession>A0A7W7ZT60</accession>
<evidence type="ECO:0000256" key="4">
    <source>
        <dbReference type="SAM" id="SignalP"/>
    </source>
</evidence>
<organism evidence="5 6">
    <name type="scientific">Granulicella mallensis</name>
    <dbReference type="NCBI Taxonomy" id="940614"/>
    <lineage>
        <taxon>Bacteria</taxon>
        <taxon>Pseudomonadati</taxon>
        <taxon>Acidobacteriota</taxon>
        <taxon>Terriglobia</taxon>
        <taxon>Terriglobales</taxon>
        <taxon>Acidobacteriaceae</taxon>
        <taxon>Granulicella</taxon>
    </lineage>
</organism>
<dbReference type="AlphaFoldDB" id="A0A7W7ZT60"/>
<dbReference type="SUPFAM" id="SSF48452">
    <property type="entry name" value="TPR-like"/>
    <property type="match status" value="1"/>
</dbReference>
<feature type="repeat" description="TPR" evidence="3">
    <location>
        <begin position="262"/>
        <end position="295"/>
    </location>
</feature>
<name>A0A7W7ZT60_9BACT</name>
<evidence type="ECO:0000256" key="3">
    <source>
        <dbReference type="PROSITE-ProRule" id="PRU00339"/>
    </source>
</evidence>
<dbReference type="SMART" id="SM00028">
    <property type="entry name" value="TPR"/>
    <property type="match status" value="2"/>
</dbReference>
<evidence type="ECO:0000313" key="6">
    <source>
        <dbReference type="Proteomes" id="UP000584867"/>
    </source>
</evidence>
<dbReference type="InterPro" id="IPR013783">
    <property type="entry name" value="Ig-like_fold"/>
</dbReference>
<dbReference type="PROSITE" id="PS50005">
    <property type="entry name" value="TPR"/>
    <property type="match status" value="1"/>
</dbReference>